<proteinExistence type="predicted"/>
<feature type="chain" id="PRO_5045905436" evidence="1">
    <location>
        <begin position="21"/>
        <end position="145"/>
    </location>
</feature>
<organism evidence="3 4">
    <name type="scientific">Ferrimonas gelatinilytica</name>
    <dbReference type="NCBI Taxonomy" id="1255257"/>
    <lineage>
        <taxon>Bacteria</taxon>
        <taxon>Pseudomonadati</taxon>
        <taxon>Pseudomonadota</taxon>
        <taxon>Gammaproteobacteria</taxon>
        <taxon>Alteromonadales</taxon>
        <taxon>Ferrimonadaceae</taxon>
        <taxon>Ferrimonas</taxon>
    </lineage>
</organism>
<dbReference type="EMBL" id="BAABLF010000008">
    <property type="protein sequence ID" value="GAA5190223.1"/>
    <property type="molecule type" value="Genomic_DNA"/>
</dbReference>
<comment type="caution">
    <text evidence="3">The sequence shown here is derived from an EMBL/GenBank/DDBJ whole genome shotgun (WGS) entry which is preliminary data.</text>
</comment>
<dbReference type="Gene3D" id="2.60.40.3340">
    <property type="entry name" value="Domain of unknown function DUF4426"/>
    <property type="match status" value="1"/>
</dbReference>
<dbReference type="Proteomes" id="UP001501600">
    <property type="component" value="Unassembled WGS sequence"/>
</dbReference>
<sequence>MKILMALALSALMLVLPAQAEQKMQVGKYAIHYAAFGSTFLTPTIAKTYGLTRSRFNGLVNITVLDTSQTGPETHAVPLTISGTARNLVGSIRELDFHEIREGTAIYYIAEFKHSNEEAFFFDIQLSNGSDLNTKLRFEHKYYAD</sequence>
<dbReference type="InterPro" id="IPR025218">
    <property type="entry name" value="DUF4426"/>
</dbReference>
<feature type="signal peptide" evidence="1">
    <location>
        <begin position="1"/>
        <end position="20"/>
    </location>
</feature>
<evidence type="ECO:0000313" key="3">
    <source>
        <dbReference type="EMBL" id="GAA5190223.1"/>
    </source>
</evidence>
<reference evidence="4" key="1">
    <citation type="journal article" date="2019" name="Int. J. Syst. Evol. Microbiol.">
        <title>The Global Catalogue of Microorganisms (GCM) 10K type strain sequencing project: providing services to taxonomists for standard genome sequencing and annotation.</title>
        <authorList>
            <consortium name="The Broad Institute Genomics Platform"/>
            <consortium name="The Broad Institute Genome Sequencing Center for Infectious Disease"/>
            <person name="Wu L."/>
            <person name="Ma J."/>
        </authorList>
    </citation>
    <scope>NUCLEOTIDE SEQUENCE [LARGE SCALE GENOMIC DNA]</scope>
    <source>
        <strain evidence="4">JCM 18720</strain>
    </source>
</reference>
<evidence type="ECO:0000313" key="4">
    <source>
        <dbReference type="Proteomes" id="UP001501600"/>
    </source>
</evidence>
<keyword evidence="4" id="KW-1185">Reference proteome</keyword>
<name>A0ABP9S2Z4_9GAMM</name>
<keyword evidence="1" id="KW-0732">Signal</keyword>
<feature type="domain" description="DUF4426" evidence="2">
    <location>
        <begin position="24"/>
        <end position="145"/>
    </location>
</feature>
<dbReference type="RefSeq" id="WP_345316368.1">
    <property type="nucleotide sequence ID" value="NZ_BAABLF010000008.1"/>
</dbReference>
<protein>
    <submittedName>
        <fullName evidence="3">DUF4426 domain-containing protein</fullName>
    </submittedName>
</protein>
<accession>A0ABP9S2Z4</accession>
<gene>
    <name evidence="3" type="ORF">GCM10025772_14340</name>
</gene>
<evidence type="ECO:0000259" key="2">
    <source>
        <dbReference type="Pfam" id="PF14467"/>
    </source>
</evidence>
<dbReference type="Pfam" id="PF14467">
    <property type="entry name" value="DUF4426"/>
    <property type="match status" value="1"/>
</dbReference>
<evidence type="ECO:0000256" key="1">
    <source>
        <dbReference type="SAM" id="SignalP"/>
    </source>
</evidence>